<dbReference type="EMBL" id="JBBMFF010000197">
    <property type="protein sequence ID" value="MEQ2510867.1"/>
    <property type="molecule type" value="Genomic_DNA"/>
</dbReference>
<evidence type="ECO:0000313" key="3">
    <source>
        <dbReference type="Proteomes" id="UP001491552"/>
    </source>
</evidence>
<keyword evidence="1" id="KW-0812">Transmembrane</keyword>
<protein>
    <submittedName>
        <fullName evidence="2">Uncharacterized protein</fullName>
    </submittedName>
</protein>
<feature type="transmembrane region" description="Helical" evidence="1">
    <location>
        <begin position="67"/>
        <end position="92"/>
    </location>
</feature>
<comment type="caution">
    <text evidence="2">The sequence shown here is derived from an EMBL/GenBank/DDBJ whole genome shotgun (WGS) entry which is preliminary data.</text>
</comment>
<sequence length="140" mass="15307">MQWDPQAVRAALAAPGEKTSRRLLSELCEDFRREKPEEWKRIEAASYSEQDCAAAQRAYRRASAVSTALLVLALAVVIAAFVLGDFGAAFLTGWGNRYLLAGAVLAAMGLLVLGGLFAGKYRAIFLATVLLEREERKTEN</sequence>
<dbReference type="Proteomes" id="UP001491552">
    <property type="component" value="Unassembled WGS sequence"/>
</dbReference>
<keyword evidence="1" id="KW-0472">Membrane</keyword>
<dbReference type="RefSeq" id="WP_349135553.1">
    <property type="nucleotide sequence ID" value="NZ_JBBMFF010000197.1"/>
</dbReference>
<organism evidence="2 3">
    <name type="scientific">Faecousia intestinalis</name>
    <dbReference type="NCBI Taxonomy" id="3133167"/>
    <lineage>
        <taxon>Bacteria</taxon>
        <taxon>Bacillati</taxon>
        <taxon>Bacillota</taxon>
        <taxon>Clostridia</taxon>
        <taxon>Eubacteriales</taxon>
        <taxon>Oscillospiraceae</taxon>
        <taxon>Faecousia</taxon>
    </lineage>
</organism>
<keyword evidence="1" id="KW-1133">Transmembrane helix</keyword>
<evidence type="ECO:0000256" key="1">
    <source>
        <dbReference type="SAM" id="Phobius"/>
    </source>
</evidence>
<gene>
    <name evidence="2" type="ORF">WMO66_06355</name>
</gene>
<accession>A0ABV1G620</accession>
<reference evidence="2 3" key="1">
    <citation type="submission" date="2024-03" db="EMBL/GenBank/DDBJ databases">
        <title>Human intestinal bacterial collection.</title>
        <authorList>
            <person name="Pauvert C."/>
            <person name="Hitch T.C.A."/>
            <person name="Clavel T."/>
        </authorList>
    </citation>
    <scope>NUCLEOTIDE SEQUENCE [LARGE SCALE GENOMIC DNA]</scope>
    <source>
        <strain evidence="2 3">CLA-AA-H192</strain>
    </source>
</reference>
<name>A0ABV1G620_9FIRM</name>
<proteinExistence type="predicted"/>
<feature type="transmembrane region" description="Helical" evidence="1">
    <location>
        <begin position="98"/>
        <end position="118"/>
    </location>
</feature>
<keyword evidence="3" id="KW-1185">Reference proteome</keyword>
<evidence type="ECO:0000313" key="2">
    <source>
        <dbReference type="EMBL" id="MEQ2510867.1"/>
    </source>
</evidence>